<evidence type="ECO:0000256" key="2">
    <source>
        <dbReference type="ARBA" id="ARBA00022448"/>
    </source>
</evidence>
<evidence type="ECO:0000259" key="6">
    <source>
        <dbReference type="Pfam" id="PF13874"/>
    </source>
</evidence>
<comment type="subcellular location">
    <subcellularLocation>
        <location evidence="1">Nucleus</location>
    </subcellularLocation>
</comment>
<evidence type="ECO:0000256" key="3">
    <source>
        <dbReference type="ARBA" id="ARBA00023242"/>
    </source>
</evidence>
<dbReference type="GO" id="GO:0006999">
    <property type="term" value="P:nuclear pore organization"/>
    <property type="evidence" value="ECO:0007669"/>
    <property type="project" value="TreeGrafter"/>
</dbReference>
<dbReference type="GO" id="GO:0017056">
    <property type="term" value="F:structural constituent of nuclear pore"/>
    <property type="evidence" value="ECO:0007669"/>
    <property type="project" value="TreeGrafter"/>
</dbReference>
<dbReference type="GO" id="GO:0044613">
    <property type="term" value="C:nuclear pore central transport channel"/>
    <property type="evidence" value="ECO:0007669"/>
    <property type="project" value="TreeGrafter"/>
</dbReference>
<feature type="domain" description="Nucleoporin Nup54 alpha-helical" evidence="6">
    <location>
        <begin position="418"/>
        <end position="549"/>
    </location>
</feature>
<evidence type="ECO:0000313" key="7">
    <source>
        <dbReference type="EMBL" id="CAI5447940.1"/>
    </source>
</evidence>
<reference evidence="7" key="1">
    <citation type="submission" date="2022-11" db="EMBL/GenBank/DDBJ databases">
        <authorList>
            <person name="Kikuchi T."/>
        </authorList>
    </citation>
    <scope>NUCLEOTIDE SEQUENCE</scope>
    <source>
        <strain evidence="7">PS1010</strain>
    </source>
</reference>
<feature type="region of interest" description="Disordered" evidence="5">
    <location>
        <begin position="50"/>
        <end position="102"/>
    </location>
</feature>
<dbReference type="Pfam" id="PF13874">
    <property type="entry name" value="Nup54"/>
    <property type="match status" value="1"/>
</dbReference>
<keyword evidence="2" id="KW-0813">Transport</keyword>
<comment type="caution">
    <text evidence="7">The sequence shown here is derived from an EMBL/GenBank/DDBJ whole genome shotgun (WGS) entry which is preliminary data.</text>
</comment>
<dbReference type="Proteomes" id="UP001152747">
    <property type="component" value="Unassembled WGS sequence"/>
</dbReference>
<evidence type="ECO:0000313" key="8">
    <source>
        <dbReference type="Proteomes" id="UP001152747"/>
    </source>
</evidence>
<sequence>MGDQRRNLLMRRDAMASIDRDLLAQALQRPTAQIAPLSSRNIIPTPIHVNEPTPPPVDPIPGTRFPVPEVVERPKTPRPSPRVSPRLSPRTSPRRKAEESIDELRGVAKVPTIVVANEKVEVQQKIEEIPPVFSNPHSSHVAVSNQQQTIQNPVNIWTNPNVTQFPSFAAPIATFGSTTTTTPGTSLFSSAKPTLGGGGGLFGSSTTTSTQQQQQQAQVNTQQQVIQSYHPFVRACGNPQLMGTDDDKVIAHLNQVAAALGIGKAPYKDGNQVQTHSMEGNFFEKFVGIGYNKISDRTDDEGVVSLVLNVPIQEIASDERKLKVLEAITNILGNQQNLRVEYAPGTTQFRPISENATEISIIVKEGGFVVGACKLAQVLNDTNRLAQLETQLKVDRNRVLPKVGLSKAQKERYLETVPNGIDERIWRQAIAENPAPNRMLPVVVRGWEALRDRQKSQIAERKVYQEALESLGERVEKVENEHARAQVEIEAIRCRHKQLSYRLLRILLAQWITQRYSKQVDTDEDRIEAQTDTLLAKLNRHNQLKDWIRNFYETLENHGDKLRAGAEKAYDMSQEDQHYARKFLTEILYIGERLVETNQLQMEDLEAIRRTLEGE</sequence>
<keyword evidence="3" id="KW-0539">Nucleus</keyword>
<feature type="coiled-coil region" evidence="4">
    <location>
        <begin position="461"/>
        <end position="495"/>
    </location>
</feature>
<dbReference type="GO" id="GO:0036228">
    <property type="term" value="P:protein localization to nuclear inner membrane"/>
    <property type="evidence" value="ECO:0007669"/>
    <property type="project" value="TreeGrafter"/>
</dbReference>
<dbReference type="EMBL" id="CANHGI010000004">
    <property type="protein sequence ID" value="CAI5447940.1"/>
    <property type="molecule type" value="Genomic_DNA"/>
</dbReference>
<dbReference type="AlphaFoldDB" id="A0A9P1N1F9"/>
<keyword evidence="8" id="KW-1185">Reference proteome</keyword>
<proteinExistence type="predicted"/>
<dbReference type="OrthoDB" id="6162375at2759"/>
<gene>
    <name evidence="7" type="ORF">CAMP_LOCUS10577</name>
</gene>
<dbReference type="PANTHER" id="PTHR13000:SF0">
    <property type="entry name" value="NUCLEOPORIN P54"/>
    <property type="match status" value="1"/>
</dbReference>
<dbReference type="Gene3D" id="1.20.5.490">
    <property type="entry name" value="Single helix bin"/>
    <property type="match status" value="1"/>
</dbReference>
<dbReference type="PANTHER" id="PTHR13000">
    <property type="entry name" value="NUCLEOPORIN P54"/>
    <property type="match status" value="1"/>
</dbReference>
<dbReference type="InterPro" id="IPR024864">
    <property type="entry name" value="Nup54/Nup57/Nup44"/>
</dbReference>
<accession>A0A9P1N1F9</accession>
<evidence type="ECO:0000256" key="1">
    <source>
        <dbReference type="ARBA" id="ARBA00004123"/>
    </source>
</evidence>
<protein>
    <recommendedName>
        <fullName evidence="6">Nucleoporin Nup54 alpha-helical domain-containing protein</fullName>
    </recommendedName>
</protein>
<keyword evidence="4" id="KW-0175">Coiled coil</keyword>
<evidence type="ECO:0000256" key="4">
    <source>
        <dbReference type="SAM" id="Coils"/>
    </source>
</evidence>
<dbReference type="InterPro" id="IPR025712">
    <property type="entry name" value="Nup54_alpha-helical_dom"/>
</dbReference>
<name>A0A9P1N1F9_9PELO</name>
<organism evidence="7 8">
    <name type="scientific">Caenorhabditis angaria</name>
    <dbReference type="NCBI Taxonomy" id="860376"/>
    <lineage>
        <taxon>Eukaryota</taxon>
        <taxon>Metazoa</taxon>
        <taxon>Ecdysozoa</taxon>
        <taxon>Nematoda</taxon>
        <taxon>Chromadorea</taxon>
        <taxon>Rhabditida</taxon>
        <taxon>Rhabditina</taxon>
        <taxon>Rhabditomorpha</taxon>
        <taxon>Rhabditoidea</taxon>
        <taxon>Rhabditidae</taxon>
        <taxon>Peloderinae</taxon>
        <taxon>Caenorhabditis</taxon>
    </lineage>
</organism>
<dbReference type="GO" id="GO:0006607">
    <property type="term" value="P:NLS-bearing protein import into nucleus"/>
    <property type="evidence" value="ECO:0007669"/>
    <property type="project" value="TreeGrafter"/>
</dbReference>
<evidence type="ECO:0000256" key="5">
    <source>
        <dbReference type="SAM" id="MobiDB-lite"/>
    </source>
</evidence>